<reference evidence="2" key="1">
    <citation type="submission" date="2019-10" db="EMBL/GenBank/DDBJ databases">
        <title>Complete Genome Sequence of Bradyrhizobium betae type strain PL7HG1T.</title>
        <authorList>
            <person name="Bromfield E.S.P."/>
            <person name="Cloutier S."/>
        </authorList>
    </citation>
    <scope>NUCLEOTIDE SEQUENCE [LARGE SCALE GENOMIC DNA]</scope>
    <source>
        <strain evidence="2">PL7HG1</strain>
    </source>
</reference>
<protein>
    <submittedName>
        <fullName evidence="1">Uncharacterized protein</fullName>
    </submittedName>
</protein>
<name>A0A5P6P578_9BRAD</name>
<sequence length="102" mass="11563">MAAMYEFLRTLTALGGGFLVCGCFYPHCRSPHPRCHSPRKRGIQYAAASRLNQRRLGVLGRPVKPGDDSELLCRLQRRPRLLRRDPECIRSLEQEIGAETQG</sequence>
<gene>
    <name evidence="1" type="ORF">F8237_12620</name>
</gene>
<dbReference type="Proteomes" id="UP000325641">
    <property type="component" value="Chromosome"/>
</dbReference>
<accession>A0A5P6P578</accession>
<dbReference type="AlphaFoldDB" id="A0A5P6P578"/>
<organism evidence="1 2">
    <name type="scientific">Bradyrhizobium betae</name>
    <dbReference type="NCBI Taxonomy" id="244734"/>
    <lineage>
        <taxon>Bacteria</taxon>
        <taxon>Pseudomonadati</taxon>
        <taxon>Pseudomonadota</taxon>
        <taxon>Alphaproteobacteria</taxon>
        <taxon>Hyphomicrobiales</taxon>
        <taxon>Nitrobacteraceae</taxon>
        <taxon>Bradyrhizobium</taxon>
    </lineage>
</organism>
<dbReference type="EMBL" id="CP044543">
    <property type="protein sequence ID" value="QFI73164.1"/>
    <property type="molecule type" value="Genomic_DNA"/>
</dbReference>
<evidence type="ECO:0000313" key="2">
    <source>
        <dbReference type="Proteomes" id="UP000325641"/>
    </source>
</evidence>
<proteinExistence type="predicted"/>
<dbReference type="KEGG" id="bbet:F8237_12620"/>
<evidence type="ECO:0000313" key="1">
    <source>
        <dbReference type="EMBL" id="QFI73164.1"/>
    </source>
</evidence>